<comment type="caution">
    <text evidence="2">The sequence shown here is derived from an EMBL/GenBank/DDBJ whole genome shotgun (WGS) entry which is preliminary data.</text>
</comment>
<reference evidence="2 3" key="1">
    <citation type="submission" date="2024-01" db="EMBL/GenBank/DDBJ databases">
        <authorList>
            <person name="Alioto T."/>
            <person name="Alioto T."/>
            <person name="Gomez Garrido J."/>
        </authorList>
    </citation>
    <scope>NUCLEOTIDE SEQUENCE [LARGE SCALE GENOMIC DNA]</scope>
</reference>
<accession>A0AAV1QD15</accession>
<dbReference type="AlphaFoldDB" id="A0AAV1QD15"/>
<sequence>MSEKEGGEAITDNCHINYGKKNRQTEEEEGEGEEETQHVLTQLIRLSSGVPLPRHLCPAVDRAVHQTLAELTQQCHCTP</sequence>
<dbReference type="Proteomes" id="UP001314229">
    <property type="component" value="Unassembled WGS sequence"/>
</dbReference>
<gene>
    <name evidence="2" type="ORF">FSCOSCO3_A025132</name>
</gene>
<evidence type="ECO:0000256" key="1">
    <source>
        <dbReference type="SAM" id="MobiDB-lite"/>
    </source>
</evidence>
<feature type="region of interest" description="Disordered" evidence="1">
    <location>
        <begin position="1"/>
        <end position="36"/>
    </location>
</feature>
<protein>
    <submittedName>
        <fullName evidence="2">Uncharacterized protein</fullName>
    </submittedName>
</protein>
<organism evidence="2 3">
    <name type="scientific">Scomber scombrus</name>
    <name type="common">Atlantic mackerel</name>
    <name type="synonym">Scomber vernalis</name>
    <dbReference type="NCBI Taxonomy" id="13677"/>
    <lineage>
        <taxon>Eukaryota</taxon>
        <taxon>Metazoa</taxon>
        <taxon>Chordata</taxon>
        <taxon>Craniata</taxon>
        <taxon>Vertebrata</taxon>
        <taxon>Euteleostomi</taxon>
        <taxon>Actinopterygii</taxon>
        <taxon>Neopterygii</taxon>
        <taxon>Teleostei</taxon>
        <taxon>Neoteleostei</taxon>
        <taxon>Acanthomorphata</taxon>
        <taxon>Pelagiaria</taxon>
        <taxon>Scombriformes</taxon>
        <taxon>Scombridae</taxon>
        <taxon>Scomber</taxon>
    </lineage>
</organism>
<name>A0AAV1QD15_SCOSC</name>
<keyword evidence="3" id="KW-1185">Reference proteome</keyword>
<proteinExistence type="predicted"/>
<evidence type="ECO:0000313" key="3">
    <source>
        <dbReference type="Proteomes" id="UP001314229"/>
    </source>
</evidence>
<dbReference type="EMBL" id="CAWUFR010000736">
    <property type="protein sequence ID" value="CAK6980807.1"/>
    <property type="molecule type" value="Genomic_DNA"/>
</dbReference>
<evidence type="ECO:0000313" key="2">
    <source>
        <dbReference type="EMBL" id="CAK6980807.1"/>
    </source>
</evidence>